<dbReference type="Proteomes" id="UP000886501">
    <property type="component" value="Unassembled WGS sequence"/>
</dbReference>
<evidence type="ECO:0000313" key="1">
    <source>
        <dbReference type="EMBL" id="KAF9646081.1"/>
    </source>
</evidence>
<accession>A0ACB6ZAA6</accession>
<evidence type="ECO:0000313" key="2">
    <source>
        <dbReference type="Proteomes" id="UP000886501"/>
    </source>
</evidence>
<sequence>MPPPTPTESWLYARRFGIVIDAGSSGSRLQIYSWKDATLVRQSEGENSYNRLPKVEKGTHSPNDWVYKVEPGISSLAENPKGVSEYLRPLLEYARIHLPPSVEADTPIFLLATAGMRLLTQEQQVEILEEACHFFKTQSNFRIDNPSSAGPCGSNIRIITGEEEGLFGWLSVNYLMDGFTGHSQDRTTYGFLDMGGASTQIAFEPSLAERNNPENSLVEVRLRLLGGEEIVHRVFVTTWLGYGTNQARERYVAQTINAFESNRSMNPDASSDTTPDPCLPKDLKLVGQPLQPPSASQHSKQPHTLVGTGSFEQCLEKTSLLLNKDAPCSAPPCLFDGVHVPPIDFSGSHFIGVSEYWYSAEHVFGLGGPYDFVQYERAAVEFCQRDWADILQQHKNSQLEGGKELLGGDGEVEKDGQIVGVGKWGDNVEIPRLQMQCFKAAWIANVLHSGLGMPRIIDPKGNLTVTEGGPAVSAQAQQKGLGRPAFQSMDTVGDIAFSWTLGKMVLEASKEVPPLSSTTKPITDPLDGWSRPHWMNSPFAFSPPFWDFDTIESKLSDHLPPSLTRKSLGFSLVGFIFYIFMLGALGMIVWRLRFSLRATFKRITR</sequence>
<name>A0ACB6ZAA6_THEGA</name>
<proteinExistence type="predicted"/>
<reference evidence="1" key="1">
    <citation type="submission" date="2019-10" db="EMBL/GenBank/DDBJ databases">
        <authorList>
            <consortium name="DOE Joint Genome Institute"/>
            <person name="Kuo A."/>
            <person name="Miyauchi S."/>
            <person name="Kiss E."/>
            <person name="Drula E."/>
            <person name="Kohler A."/>
            <person name="Sanchez-Garcia M."/>
            <person name="Andreopoulos B."/>
            <person name="Barry K.W."/>
            <person name="Bonito G."/>
            <person name="Buee M."/>
            <person name="Carver A."/>
            <person name="Chen C."/>
            <person name="Cichocki N."/>
            <person name="Clum A."/>
            <person name="Culley D."/>
            <person name="Crous P.W."/>
            <person name="Fauchery L."/>
            <person name="Girlanda M."/>
            <person name="Hayes R."/>
            <person name="Keri Z."/>
            <person name="Labutti K."/>
            <person name="Lipzen A."/>
            <person name="Lombard V."/>
            <person name="Magnuson J."/>
            <person name="Maillard F."/>
            <person name="Morin E."/>
            <person name="Murat C."/>
            <person name="Nolan M."/>
            <person name="Ohm R."/>
            <person name="Pangilinan J."/>
            <person name="Pereira M."/>
            <person name="Perotto S."/>
            <person name="Peter M."/>
            <person name="Riley R."/>
            <person name="Sitrit Y."/>
            <person name="Stielow B."/>
            <person name="Szollosi G."/>
            <person name="Zifcakova L."/>
            <person name="Stursova M."/>
            <person name="Spatafora J.W."/>
            <person name="Tedersoo L."/>
            <person name="Vaario L.-M."/>
            <person name="Yamada A."/>
            <person name="Yan M."/>
            <person name="Wang P."/>
            <person name="Xu J."/>
            <person name="Bruns T."/>
            <person name="Baldrian P."/>
            <person name="Vilgalys R."/>
            <person name="Henrissat B."/>
            <person name="Grigoriev I.V."/>
            <person name="Hibbett D."/>
            <person name="Nagy L.G."/>
            <person name="Martin F.M."/>
        </authorList>
    </citation>
    <scope>NUCLEOTIDE SEQUENCE</scope>
    <source>
        <strain evidence="1">P2</strain>
    </source>
</reference>
<reference evidence="1" key="2">
    <citation type="journal article" date="2020" name="Nat. Commun.">
        <title>Large-scale genome sequencing of mycorrhizal fungi provides insights into the early evolution of symbiotic traits.</title>
        <authorList>
            <person name="Miyauchi S."/>
            <person name="Kiss E."/>
            <person name="Kuo A."/>
            <person name="Drula E."/>
            <person name="Kohler A."/>
            <person name="Sanchez-Garcia M."/>
            <person name="Morin E."/>
            <person name="Andreopoulos B."/>
            <person name="Barry K.W."/>
            <person name="Bonito G."/>
            <person name="Buee M."/>
            <person name="Carver A."/>
            <person name="Chen C."/>
            <person name="Cichocki N."/>
            <person name="Clum A."/>
            <person name="Culley D."/>
            <person name="Crous P.W."/>
            <person name="Fauchery L."/>
            <person name="Girlanda M."/>
            <person name="Hayes R.D."/>
            <person name="Keri Z."/>
            <person name="LaButti K."/>
            <person name="Lipzen A."/>
            <person name="Lombard V."/>
            <person name="Magnuson J."/>
            <person name="Maillard F."/>
            <person name="Murat C."/>
            <person name="Nolan M."/>
            <person name="Ohm R.A."/>
            <person name="Pangilinan J."/>
            <person name="Pereira M.F."/>
            <person name="Perotto S."/>
            <person name="Peter M."/>
            <person name="Pfister S."/>
            <person name="Riley R."/>
            <person name="Sitrit Y."/>
            <person name="Stielow J.B."/>
            <person name="Szollosi G."/>
            <person name="Zifcakova L."/>
            <person name="Stursova M."/>
            <person name="Spatafora J.W."/>
            <person name="Tedersoo L."/>
            <person name="Vaario L.M."/>
            <person name="Yamada A."/>
            <person name="Yan M."/>
            <person name="Wang P."/>
            <person name="Xu J."/>
            <person name="Bruns T."/>
            <person name="Baldrian P."/>
            <person name="Vilgalys R."/>
            <person name="Dunand C."/>
            <person name="Henrissat B."/>
            <person name="Grigoriev I.V."/>
            <person name="Hibbett D."/>
            <person name="Nagy L.G."/>
            <person name="Martin F.M."/>
        </authorList>
    </citation>
    <scope>NUCLEOTIDE SEQUENCE</scope>
    <source>
        <strain evidence="1">P2</strain>
    </source>
</reference>
<comment type="caution">
    <text evidence="1">The sequence shown here is derived from an EMBL/GenBank/DDBJ whole genome shotgun (WGS) entry which is preliminary data.</text>
</comment>
<feature type="non-terminal residue" evidence="1">
    <location>
        <position position="605"/>
    </location>
</feature>
<protein>
    <submittedName>
        <fullName evidence="1">Nucleoside phosphatase GDA1/CD39</fullName>
    </submittedName>
</protein>
<gene>
    <name evidence="1" type="ORF">BDM02DRAFT_3070037</name>
</gene>
<organism evidence="1 2">
    <name type="scientific">Thelephora ganbajun</name>
    <name type="common">Ganba fungus</name>
    <dbReference type="NCBI Taxonomy" id="370292"/>
    <lineage>
        <taxon>Eukaryota</taxon>
        <taxon>Fungi</taxon>
        <taxon>Dikarya</taxon>
        <taxon>Basidiomycota</taxon>
        <taxon>Agaricomycotina</taxon>
        <taxon>Agaricomycetes</taxon>
        <taxon>Thelephorales</taxon>
        <taxon>Thelephoraceae</taxon>
        <taxon>Thelephora</taxon>
    </lineage>
</organism>
<dbReference type="EMBL" id="MU118068">
    <property type="protein sequence ID" value="KAF9646081.1"/>
    <property type="molecule type" value="Genomic_DNA"/>
</dbReference>
<keyword evidence="2" id="KW-1185">Reference proteome</keyword>